<dbReference type="OrthoDB" id="9808187at2"/>
<dbReference type="SUPFAM" id="SSF51735">
    <property type="entry name" value="NAD(P)-binding Rossmann-fold domains"/>
    <property type="match status" value="1"/>
</dbReference>
<proteinExistence type="inferred from homology"/>
<dbReference type="eggNOG" id="COG1028">
    <property type="taxonomic scope" value="Bacteria"/>
</dbReference>
<evidence type="ECO:0000256" key="2">
    <source>
        <dbReference type="ARBA" id="ARBA00023002"/>
    </source>
</evidence>
<dbReference type="PRINTS" id="PR00081">
    <property type="entry name" value="GDHRDH"/>
</dbReference>
<feature type="domain" description="Ketoreductase" evidence="4">
    <location>
        <begin position="7"/>
        <end position="201"/>
    </location>
</feature>
<dbReference type="EMBL" id="HG964446">
    <property type="protein sequence ID" value="CDO88577.1"/>
    <property type="molecule type" value="Genomic_DNA"/>
</dbReference>
<dbReference type="Gene3D" id="3.40.50.720">
    <property type="entry name" value="NAD(P)-binding Rossmann-like Domain"/>
    <property type="match status" value="1"/>
</dbReference>
<dbReference type="PANTHER" id="PTHR45024:SF2">
    <property type="entry name" value="SCP2 DOMAIN-CONTAINING PROTEIN"/>
    <property type="match status" value="1"/>
</dbReference>
<dbReference type="PRINTS" id="PR00080">
    <property type="entry name" value="SDRFAMILY"/>
</dbReference>
<reference evidence="5" key="2">
    <citation type="submission" date="2014-04" db="EMBL/GenBank/DDBJ databases">
        <authorList>
            <person name="Urmite Genomes U."/>
        </authorList>
    </citation>
    <scope>NUCLEOTIDE SEQUENCE</scope>
    <source>
        <strain evidence="5">DSM 44626</strain>
    </source>
</reference>
<dbReference type="InterPro" id="IPR051687">
    <property type="entry name" value="Peroxisomal_Beta-Oxidation"/>
</dbReference>
<sequence length="313" mass="33273">MGHLDGKVAIVTGAGRGIGRGEALALAGEGARVVVNDLGGAWDGEGADRRPASAVAEEIARLGGAATANFDDVTDPDGAERLVSQALETFGRVDVLVNNAGILRDGMLFSIEPKDWAEVINMHLMGHFLPTRAVSRHWRAESKAGNTSHRAIINTTSESGLFGNAGQSNYDAAKMGIVSFTIAAARETAKYGVTVNAIAPRARTRLTTTTFENSNRAAEFATAENRFDAMDPDNIAPFVTFLATDAASDITAQTFIVCGGAVAHVKLPQVSDVLFKEGKWTVDELAGRRDELFKNLGPDVYEGPRGYARLPKQ</sequence>
<accession>A0A024JZ06</accession>
<dbReference type="SMART" id="SM00822">
    <property type="entry name" value="PKS_KR"/>
    <property type="match status" value="1"/>
</dbReference>
<evidence type="ECO:0000256" key="3">
    <source>
        <dbReference type="RuleBase" id="RU000363"/>
    </source>
</evidence>
<evidence type="ECO:0000256" key="1">
    <source>
        <dbReference type="ARBA" id="ARBA00006484"/>
    </source>
</evidence>
<dbReference type="InterPro" id="IPR036291">
    <property type="entry name" value="NAD(P)-bd_dom_sf"/>
</dbReference>
<dbReference type="STRING" id="47839.BN973_02946"/>
<comment type="similarity">
    <text evidence="1 3">Belongs to the short-chain dehydrogenases/reductases (SDR) family.</text>
</comment>
<gene>
    <name evidence="5" type="ORF">BN973_02946</name>
</gene>
<organism evidence="5">
    <name type="scientific">Mycobacterium triplex</name>
    <dbReference type="NCBI Taxonomy" id="47839"/>
    <lineage>
        <taxon>Bacteria</taxon>
        <taxon>Bacillati</taxon>
        <taxon>Actinomycetota</taxon>
        <taxon>Actinomycetes</taxon>
        <taxon>Mycobacteriales</taxon>
        <taxon>Mycobacteriaceae</taxon>
        <taxon>Mycobacterium</taxon>
        <taxon>Mycobacterium simiae complex</taxon>
    </lineage>
</organism>
<dbReference type="FunFam" id="3.40.50.720:FF:000084">
    <property type="entry name" value="Short-chain dehydrogenase reductase"/>
    <property type="match status" value="1"/>
</dbReference>
<dbReference type="Pfam" id="PF00106">
    <property type="entry name" value="adh_short"/>
    <property type="match status" value="1"/>
</dbReference>
<dbReference type="InterPro" id="IPR057326">
    <property type="entry name" value="KR_dom"/>
</dbReference>
<dbReference type="HOGENOM" id="CLU_010194_1_3_11"/>
<name>A0A024JZ06_9MYCO</name>
<keyword evidence="2" id="KW-0560">Oxidoreductase</keyword>
<evidence type="ECO:0000259" key="4">
    <source>
        <dbReference type="SMART" id="SM00822"/>
    </source>
</evidence>
<dbReference type="RefSeq" id="WP_084163402.1">
    <property type="nucleotide sequence ID" value="NZ_HG964446.1"/>
</dbReference>
<dbReference type="InterPro" id="IPR002347">
    <property type="entry name" value="SDR_fam"/>
</dbReference>
<protein>
    <submittedName>
        <fullName evidence="5">Short-chain dehydrogenase</fullName>
    </submittedName>
</protein>
<dbReference type="AlphaFoldDB" id="A0A024JZ06"/>
<dbReference type="GO" id="GO:0016491">
    <property type="term" value="F:oxidoreductase activity"/>
    <property type="evidence" value="ECO:0007669"/>
    <property type="project" value="UniProtKB-KW"/>
</dbReference>
<dbReference type="PANTHER" id="PTHR45024">
    <property type="entry name" value="DEHYDROGENASES, SHORT CHAIN"/>
    <property type="match status" value="1"/>
</dbReference>
<dbReference type="Proteomes" id="UP000028880">
    <property type="component" value="Unassembled WGS sequence"/>
</dbReference>
<reference evidence="5" key="1">
    <citation type="journal article" date="2014" name="Genome Announc.">
        <title>Draft Genome Sequence of Mycobacterium triplex DSM 44626.</title>
        <authorList>
            <person name="Sassi M."/>
            <person name="Croce O."/>
            <person name="Robert C."/>
            <person name="Raoult D."/>
            <person name="Drancourt M."/>
        </authorList>
    </citation>
    <scope>NUCLEOTIDE SEQUENCE [LARGE SCALE GENOMIC DNA]</scope>
    <source>
        <strain evidence="5">DSM 44626</strain>
    </source>
</reference>
<evidence type="ECO:0000313" key="5">
    <source>
        <dbReference type="EMBL" id="CDO88577.1"/>
    </source>
</evidence>